<proteinExistence type="predicted"/>
<dbReference type="EMBL" id="CP091430">
    <property type="protein sequence ID" value="UVI28850.1"/>
    <property type="molecule type" value="Genomic_DNA"/>
</dbReference>
<name>A0ABY5S5J8_9BACL</name>
<reference evidence="1" key="1">
    <citation type="submission" date="2022-01" db="EMBL/GenBank/DDBJ databases">
        <title>Paenibacillus spongiae sp. nov., isolated from marine sponge.</title>
        <authorList>
            <person name="Li Z."/>
            <person name="Zhang M."/>
        </authorList>
    </citation>
    <scope>NUCLEOTIDE SEQUENCE</scope>
    <source>
        <strain evidence="1">PHS-Z3</strain>
    </source>
</reference>
<dbReference type="RefSeq" id="WP_258384938.1">
    <property type="nucleotide sequence ID" value="NZ_CP091430.1"/>
</dbReference>
<evidence type="ECO:0000313" key="1">
    <source>
        <dbReference type="EMBL" id="UVI28850.1"/>
    </source>
</evidence>
<dbReference type="Proteomes" id="UP001057877">
    <property type="component" value="Chromosome"/>
</dbReference>
<accession>A0ABY5S5J8</accession>
<keyword evidence="2" id="KW-1185">Reference proteome</keyword>
<evidence type="ECO:0000313" key="2">
    <source>
        <dbReference type="Proteomes" id="UP001057877"/>
    </source>
</evidence>
<gene>
    <name evidence="1" type="ORF">L1F29_25925</name>
</gene>
<sequence length="133" mass="14124">MTQNSALLFRFADDASAALAAETLRELGYDPSFHGSQELHIHLEGSDLTTALEIAQSHGGSLANQALIEDGVMNGTTYSLDAIPIPAHMVNEDLVAQETDSDALRNRDDDASDSSGYLLDGGAYNHFSGDVKA</sequence>
<organism evidence="1 2">
    <name type="scientific">Paenibacillus spongiae</name>
    <dbReference type="NCBI Taxonomy" id="2909671"/>
    <lineage>
        <taxon>Bacteria</taxon>
        <taxon>Bacillati</taxon>
        <taxon>Bacillota</taxon>
        <taxon>Bacilli</taxon>
        <taxon>Bacillales</taxon>
        <taxon>Paenibacillaceae</taxon>
        <taxon>Paenibacillus</taxon>
    </lineage>
</organism>
<protein>
    <submittedName>
        <fullName evidence="1">Uncharacterized protein</fullName>
    </submittedName>
</protein>